<keyword evidence="2 4" id="KW-0560">Oxidoreductase</keyword>
<dbReference type="PANTHER" id="PTHR10204">
    <property type="entry name" value="NAD P H OXIDOREDUCTASE-RELATED"/>
    <property type="match status" value="1"/>
</dbReference>
<sequence length="213" mass="23852">MNVLIVLAHPEPKSLNGYLKDFAVETLTAKGDEVKVSDLFAMKFKAVLDQDDFKDRMDPDVFVPIVEQYNAVKTGKLPGDVAAEMEKVKWADLIIFQFPVWWSSFPAILKGWIDRVFANGFVFDAAEGKMYDEGSLKGKKALISFTTGTPRGMYTSKGPHGDIITLLKVITHNTLEAVGLEVLPLFGIFGPEMMEKDEVKKEINRYKSILESL</sequence>
<dbReference type="GO" id="GO:0003955">
    <property type="term" value="F:NAD(P)H dehydrogenase (quinone) activity"/>
    <property type="evidence" value="ECO:0007669"/>
    <property type="project" value="TreeGrafter"/>
</dbReference>
<dbReference type="Proteomes" id="UP000009231">
    <property type="component" value="Chromosome"/>
</dbReference>
<dbReference type="PANTHER" id="PTHR10204:SF34">
    <property type="entry name" value="NAD(P)H DEHYDROGENASE [QUINONE] 1 ISOFORM 1"/>
    <property type="match status" value="1"/>
</dbReference>
<dbReference type="OrthoDB" id="9059at2157"/>
<evidence type="ECO:0000256" key="2">
    <source>
        <dbReference type="ARBA" id="ARBA00023002"/>
    </source>
</evidence>
<proteinExistence type="inferred from homology"/>
<evidence type="ECO:0000256" key="1">
    <source>
        <dbReference type="ARBA" id="ARBA00006252"/>
    </source>
</evidence>
<name>F6D368_METPW</name>
<dbReference type="HOGENOM" id="CLU_058643_2_1_2"/>
<organism evidence="4 5">
    <name type="scientific">Methanobacterium paludis (strain DSM 25820 / JCM 18151 / SWAN1)</name>
    <dbReference type="NCBI Taxonomy" id="868131"/>
    <lineage>
        <taxon>Archaea</taxon>
        <taxon>Methanobacteriati</taxon>
        <taxon>Methanobacteriota</taxon>
        <taxon>Methanomada group</taxon>
        <taxon>Methanobacteria</taxon>
        <taxon>Methanobacteriales</taxon>
        <taxon>Methanobacteriaceae</taxon>
        <taxon>Methanobacterium</taxon>
    </lineage>
</organism>
<dbReference type="STRING" id="868131.MSWAN_0984"/>
<dbReference type="InterPro" id="IPR029039">
    <property type="entry name" value="Flavoprotein-like_sf"/>
</dbReference>
<dbReference type="Gene3D" id="3.40.50.360">
    <property type="match status" value="1"/>
</dbReference>
<reference evidence="4 5" key="1">
    <citation type="journal article" date="2014" name="Int. J. Syst. Evol. Microbiol.">
        <title>Methanobacterium paludis sp. nov. and a novel strain of Methanobacterium lacus isolated from northern peatlands.</title>
        <authorList>
            <person name="Cadillo-Quiroz H."/>
            <person name="Brauer S.L."/>
            <person name="Goodson N."/>
            <person name="Yavitt J.B."/>
            <person name="Zinder S.H."/>
        </authorList>
    </citation>
    <scope>NUCLEOTIDE SEQUENCE [LARGE SCALE GENOMIC DNA]</scope>
    <source>
        <strain evidence="5">DSM 25820 / JCM 18151 / SWAN1</strain>
    </source>
</reference>
<dbReference type="InterPro" id="IPR003680">
    <property type="entry name" value="Flavodoxin_fold"/>
</dbReference>
<dbReference type="KEGG" id="mew:MSWAN_0984"/>
<accession>F6D368</accession>
<dbReference type="GO" id="GO:0005829">
    <property type="term" value="C:cytosol"/>
    <property type="evidence" value="ECO:0007669"/>
    <property type="project" value="TreeGrafter"/>
</dbReference>
<dbReference type="AlphaFoldDB" id="F6D368"/>
<dbReference type="Pfam" id="PF02525">
    <property type="entry name" value="Flavodoxin_2"/>
    <property type="match status" value="1"/>
</dbReference>
<evidence type="ECO:0000313" key="5">
    <source>
        <dbReference type="Proteomes" id="UP000009231"/>
    </source>
</evidence>
<dbReference type="EC" id="1.10.99.2" evidence="4"/>
<feature type="domain" description="Flavodoxin-like fold" evidence="3">
    <location>
        <begin position="1"/>
        <end position="208"/>
    </location>
</feature>
<dbReference type="FunFam" id="3.40.50.360:FF:000054">
    <property type="entry name" value="NAD(P)H dehydrogenase, quinone 1"/>
    <property type="match status" value="1"/>
</dbReference>
<dbReference type="EMBL" id="CP002772">
    <property type="protein sequence ID" value="AEG18008.1"/>
    <property type="molecule type" value="Genomic_DNA"/>
</dbReference>
<dbReference type="GeneID" id="10668486"/>
<comment type="similarity">
    <text evidence="1">Belongs to the NAD(P)H dehydrogenase (quinone) family.</text>
</comment>
<dbReference type="SUPFAM" id="SSF52218">
    <property type="entry name" value="Flavoproteins"/>
    <property type="match status" value="1"/>
</dbReference>
<dbReference type="RefSeq" id="WP_013825510.1">
    <property type="nucleotide sequence ID" value="NC_015574.1"/>
</dbReference>
<evidence type="ECO:0000313" key="4">
    <source>
        <dbReference type="EMBL" id="AEG18008.1"/>
    </source>
</evidence>
<dbReference type="eggNOG" id="arCOG02577">
    <property type="taxonomic scope" value="Archaea"/>
</dbReference>
<gene>
    <name evidence="4" type="ordered locus">MSWAN_0984</name>
</gene>
<keyword evidence="5" id="KW-1185">Reference proteome</keyword>
<dbReference type="InterPro" id="IPR051545">
    <property type="entry name" value="NAD(P)H_dehydrogenase_qn"/>
</dbReference>
<protein>
    <submittedName>
        <fullName evidence="4">Ribosyldihydronicotinamide dehydrogenase (Quinone)</fullName>
        <ecNumber evidence="4">1.10.99.2</ecNumber>
    </submittedName>
</protein>
<evidence type="ECO:0000259" key="3">
    <source>
        <dbReference type="Pfam" id="PF02525"/>
    </source>
</evidence>